<gene>
    <name evidence="8" type="ORF">SAMN02910280_0559</name>
</gene>
<feature type="transmembrane region" description="Helical" evidence="6">
    <location>
        <begin position="97"/>
        <end position="122"/>
    </location>
</feature>
<dbReference type="AlphaFoldDB" id="A0A1K1LLX6"/>
<keyword evidence="3 6" id="KW-0812">Transmembrane</keyword>
<comment type="similarity">
    <text evidence="2">Belongs to the GtrA family.</text>
</comment>
<keyword evidence="4 6" id="KW-1133">Transmembrane helix</keyword>
<evidence type="ECO:0000259" key="7">
    <source>
        <dbReference type="Pfam" id="PF04138"/>
    </source>
</evidence>
<evidence type="ECO:0000313" key="9">
    <source>
        <dbReference type="Proteomes" id="UP000183461"/>
    </source>
</evidence>
<feature type="transmembrane region" description="Helical" evidence="6">
    <location>
        <begin position="62"/>
        <end position="85"/>
    </location>
</feature>
<name>A0A1K1LLX6_RUMFL</name>
<evidence type="ECO:0000256" key="1">
    <source>
        <dbReference type="ARBA" id="ARBA00004141"/>
    </source>
</evidence>
<dbReference type="Proteomes" id="UP000183461">
    <property type="component" value="Unassembled WGS sequence"/>
</dbReference>
<dbReference type="PANTHER" id="PTHR38459:SF1">
    <property type="entry name" value="PROPHAGE BACTOPRENOL-LINKED GLUCOSE TRANSLOCASE HOMOLOG"/>
    <property type="match status" value="1"/>
</dbReference>
<evidence type="ECO:0000256" key="6">
    <source>
        <dbReference type="SAM" id="Phobius"/>
    </source>
</evidence>
<accession>A0A1K1LLX6</accession>
<dbReference type="InterPro" id="IPR051401">
    <property type="entry name" value="GtrA_CellWall_Glycosyl"/>
</dbReference>
<feature type="transmembrane region" description="Helical" evidence="6">
    <location>
        <begin position="31"/>
        <end position="50"/>
    </location>
</feature>
<dbReference type="PANTHER" id="PTHR38459">
    <property type="entry name" value="PROPHAGE BACTOPRENOL-LINKED GLUCOSE TRANSLOCASE HOMOLOG"/>
    <property type="match status" value="1"/>
</dbReference>
<sequence length="161" mass="18569">MDEIKQIFRDKQFKKLFVGDTDNTLIQFFRYLFVGGLAFVVDFALSYILFRFAFGEQKEFGWIANSLSFIAGLAVNYVISTFWIFKNSKVENKFVEFISFAAIGVVGLLITIGITKLFEIWLGDTTSLFQIIAKVVSTAVSFLWNFFARKILLYTKKEDKN</sequence>
<feature type="domain" description="GtrA/DPMS transmembrane" evidence="7">
    <location>
        <begin position="30"/>
        <end position="152"/>
    </location>
</feature>
<evidence type="ECO:0000256" key="3">
    <source>
        <dbReference type="ARBA" id="ARBA00022692"/>
    </source>
</evidence>
<evidence type="ECO:0000256" key="5">
    <source>
        <dbReference type="ARBA" id="ARBA00023136"/>
    </source>
</evidence>
<dbReference type="Pfam" id="PF04138">
    <property type="entry name" value="GtrA_DPMS_TM"/>
    <property type="match status" value="1"/>
</dbReference>
<dbReference type="EMBL" id="FPIP01000001">
    <property type="protein sequence ID" value="SFW11882.1"/>
    <property type="molecule type" value="Genomic_DNA"/>
</dbReference>
<dbReference type="GO" id="GO:0005886">
    <property type="term" value="C:plasma membrane"/>
    <property type="evidence" value="ECO:0007669"/>
    <property type="project" value="TreeGrafter"/>
</dbReference>
<comment type="subcellular location">
    <subcellularLocation>
        <location evidence="1">Membrane</location>
        <topology evidence="1">Multi-pass membrane protein</topology>
    </subcellularLocation>
</comment>
<feature type="transmembrane region" description="Helical" evidence="6">
    <location>
        <begin position="128"/>
        <end position="147"/>
    </location>
</feature>
<evidence type="ECO:0000256" key="2">
    <source>
        <dbReference type="ARBA" id="ARBA00009399"/>
    </source>
</evidence>
<dbReference type="RefSeq" id="WP_028514789.1">
    <property type="nucleotide sequence ID" value="NZ_CACVNT010000019.1"/>
</dbReference>
<dbReference type="GO" id="GO:0000271">
    <property type="term" value="P:polysaccharide biosynthetic process"/>
    <property type="evidence" value="ECO:0007669"/>
    <property type="project" value="InterPro"/>
</dbReference>
<organism evidence="8 9">
    <name type="scientific">Ruminococcus flavefaciens</name>
    <dbReference type="NCBI Taxonomy" id="1265"/>
    <lineage>
        <taxon>Bacteria</taxon>
        <taxon>Bacillati</taxon>
        <taxon>Bacillota</taxon>
        <taxon>Clostridia</taxon>
        <taxon>Eubacteriales</taxon>
        <taxon>Oscillospiraceae</taxon>
        <taxon>Ruminococcus</taxon>
    </lineage>
</organism>
<reference evidence="8 9" key="1">
    <citation type="submission" date="2016-11" db="EMBL/GenBank/DDBJ databases">
        <authorList>
            <person name="Jaros S."/>
            <person name="Januszkiewicz K."/>
            <person name="Wedrychowicz H."/>
        </authorList>
    </citation>
    <scope>NUCLEOTIDE SEQUENCE [LARGE SCALE GENOMIC DNA]</scope>
    <source>
        <strain evidence="8 9">YL228</strain>
    </source>
</reference>
<evidence type="ECO:0000256" key="4">
    <source>
        <dbReference type="ARBA" id="ARBA00022989"/>
    </source>
</evidence>
<protein>
    <submittedName>
        <fullName evidence="8">Putative flippase GtrA (Transmembrane translocase of bactoprenol-linked glucose)</fullName>
    </submittedName>
</protein>
<proteinExistence type="inferred from homology"/>
<evidence type="ECO:0000313" key="8">
    <source>
        <dbReference type="EMBL" id="SFW11882.1"/>
    </source>
</evidence>
<keyword evidence="5 6" id="KW-0472">Membrane</keyword>
<dbReference type="InterPro" id="IPR007267">
    <property type="entry name" value="GtrA_DPMS_TM"/>
</dbReference>